<organism evidence="1 2">
    <name type="scientific">Athelia psychrophila</name>
    <dbReference type="NCBI Taxonomy" id="1759441"/>
    <lineage>
        <taxon>Eukaryota</taxon>
        <taxon>Fungi</taxon>
        <taxon>Dikarya</taxon>
        <taxon>Basidiomycota</taxon>
        <taxon>Agaricomycotina</taxon>
        <taxon>Agaricomycetes</taxon>
        <taxon>Agaricomycetidae</taxon>
        <taxon>Atheliales</taxon>
        <taxon>Atheliaceae</taxon>
        <taxon>Athelia</taxon>
    </lineage>
</organism>
<dbReference type="EMBL" id="KV417628">
    <property type="protein sequence ID" value="KZP13707.1"/>
    <property type="molecule type" value="Genomic_DNA"/>
</dbReference>
<evidence type="ECO:0008006" key="3">
    <source>
        <dbReference type="Google" id="ProtNLM"/>
    </source>
</evidence>
<dbReference type="SUPFAM" id="SSF52047">
    <property type="entry name" value="RNI-like"/>
    <property type="match status" value="1"/>
</dbReference>
<name>A0A166CJ38_9AGAM</name>
<proteinExistence type="predicted"/>
<dbReference type="Proteomes" id="UP000076532">
    <property type="component" value="Unassembled WGS sequence"/>
</dbReference>
<dbReference type="OrthoDB" id="2748248at2759"/>
<dbReference type="InterPro" id="IPR032675">
    <property type="entry name" value="LRR_dom_sf"/>
</dbReference>
<evidence type="ECO:0000313" key="2">
    <source>
        <dbReference type="Proteomes" id="UP000076532"/>
    </source>
</evidence>
<accession>A0A166CJ38</accession>
<reference evidence="1 2" key="1">
    <citation type="journal article" date="2016" name="Mol. Biol. Evol.">
        <title>Comparative Genomics of Early-Diverging Mushroom-Forming Fungi Provides Insights into the Origins of Lignocellulose Decay Capabilities.</title>
        <authorList>
            <person name="Nagy L.G."/>
            <person name="Riley R."/>
            <person name="Tritt A."/>
            <person name="Adam C."/>
            <person name="Daum C."/>
            <person name="Floudas D."/>
            <person name="Sun H."/>
            <person name="Yadav J.S."/>
            <person name="Pangilinan J."/>
            <person name="Larsson K.H."/>
            <person name="Matsuura K."/>
            <person name="Barry K."/>
            <person name="Labutti K."/>
            <person name="Kuo R."/>
            <person name="Ohm R.A."/>
            <person name="Bhattacharya S.S."/>
            <person name="Shirouzu T."/>
            <person name="Yoshinaga Y."/>
            <person name="Martin F.M."/>
            <person name="Grigoriev I.V."/>
            <person name="Hibbett D.S."/>
        </authorList>
    </citation>
    <scope>NUCLEOTIDE SEQUENCE [LARGE SCALE GENOMIC DNA]</scope>
    <source>
        <strain evidence="1 2">CBS 109695</strain>
    </source>
</reference>
<gene>
    <name evidence="1" type="ORF">FIBSPDRAFT_1049223</name>
</gene>
<sequence>MLSTVPPLAFLRAIVRNYPKLVTTREDTGSNVTGGVLTPPTKVEEALNIRHSYLRVTTHGLTPLPSDTLRGLFPSRGLDEDFELDGLGPLFPLGAPHLTTVQLYRIDPSSLPFCLPAFMNVTSLQLAGIWTEINAAGDELFVPLRDTLVTLQALNHLELQLDSFITDNLRPPMVLPTLRFLQINGKGVYCLYDIIHSIHAESLTTLSIDGWNHNEPGLYLSHGEGSKSHFPLLQHLILRNISPDVPDLRVVALRFPGIERLTCHAQESLNPATSDIYHVITHIGDDENDGGDVTSHQRWPKLHTIAVTASDTPLDVMTLHDKISRLQEGGHPIRKLKLPNHLCQMAEAESMAHLRELIEVDDFSMDWPTPFEFI</sequence>
<dbReference type="AlphaFoldDB" id="A0A166CJ38"/>
<dbReference type="Gene3D" id="3.80.10.10">
    <property type="entry name" value="Ribonuclease Inhibitor"/>
    <property type="match status" value="1"/>
</dbReference>
<keyword evidence="2" id="KW-1185">Reference proteome</keyword>
<evidence type="ECO:0000313" key="1">
    <source>
        <dbReference type="EMBL" id="KZP13707.1"/>
    </source>
</evidence>
<protein>
    <recommendedName>
        <fullName evidence="3">F-box domain-containing protein</fullName>
    </recommendedName>
</protein>